<dbReference type="OrthoDB" id="429467at2759"/>
<gene>
    <name evidence="4" type="ORF">BDZ90DRAFT_245484</name>
</gene>
<evidence type="ECO:0000256" key="2">
    <source>
        <dbReference type="SAM" id="MobiDB-lite"/>
    </source>
</evidence>
<evidence type="ECO:0000256" key="1">
    <source>
        <dbReference type="ARBA" id="ARBA00022737"/>
    </source>
</evidence>
<dbReference type="PROSITE" id="PS50222">
    <property type="entry name" value="EF_HAND_2"/>
    <property type="match status" value="1"/>
</dbReference>
<dbReference type="Proteomes" id="UP000245884">
    <property type="component" value="Unassembled WGS sequence"/>
</dbReference>
<accession>A0A316UTV7</accession>
<keyword evidence="1" id="KW-0677">Repeat</keyword>
<reference evidence="4 5" key="1">
    <citation type="journal article" date="2018" name="Mol. Biol. Evol.">
        <title>Broad Genomic Sampling Reveals a Smut Pathogenic Ancestry of the Fungal Clade Ustilaginomycotina.</title>
        <authorList>
            <person name="Kijpornyongpan T."/>
            <person name="Mondo S.J."/>
            <person name="Barry K."/>
            <person name="Sandor L."/>
            <person name="Lee J."/>
            <person name="Lipzen A."/>
            <person name="Pangilinan J."/>
            <person name="LaButti K."/>
            <person name="Hainaut M."/>
            <person name="Henrissat B."/>
            <person name="Grigoriev I.V."/>
            <person name="Spatafora J.W."/>
            <person name="Aime M.C."/>
        </authorList>
    </citation>
    <scope>NUCLEOTIDE SEQUENCE [LARGE SCALE GENOMIC DNA]</scope>
    <source>
        <strain evidence="4 5">MCA 5214</strain>
    </source>
</reference>
<sequence length="194" mass="21245">MASSLAPSSASTTKRSSRSNHPRQSSGVYNTFTTKQIQGFKEAFHFLDQPTGDSLLSRSDLASTLANLGQPNDREAVDRLFAEVDDPQVASGGGGGGGGGGVNFTQFLTMFGERLSGMDDAETLLEAFECFDEKDEGWIEVAELRKWLGEVGDRMDEREIDRLVQGPFTDRSGRKFDYKAFVEAVKMSEPAELE</sequence>
<evidence type="ECO:0000313" key="5">
    <source>
        <dbReference type="Proteomes" id="UP000245884"/>
    </source>
</evidence>
<name>A0A316UTV7_9BASI</name>
<dbReference type="RefSeq" id="XP_025363314.1">
    <property type="nucleotide sequence ID" value="XM_025507512.1"/>
</dbReference>
<dbReference type="FunFam" id="1.10.238.10:FF:000001">
    <property type="entry name" value="Calmodulin 1"/>
    <property type="match status" value="1"/>
</dbReference>
<evidence type="ECO:0000259" key="3">
    <source>
        <dbReference type="PROSITE" id="PS50222"/>
    </source>
</evidence>
<feature type="compositionally biased region" description="Low complexity" evidence="2">
    <location>
        <begin position="1"/>
        <end position="14"/>
    </location>
</feature>
<keyword evidence="5" id="KW-1185">Reference proteome</keyword>
<dbReference type="InterPro" id="IPR011992">
    <property type="entry name" value="EF-hand-dom_pair"/>
</dbReference>
<dbReference type="InterPro" id="IPR050403">
    <property type="entry name" value="Myosin_RLC"/>
</dbReference>
<dbReference type="PANTHER" id="PTHR23049">
    <property type="entry name" value="MYOSIN REGULATORY LIGHT CHAIN 2"/>
    <property type="match status" value="1"/>
</dbReference>
<organism evidence="4 5">
    <name type="scientific">Jaminaea rosea</name>
    <dbReference type="NCBI Taxonomy" id="1569628"/>
    <lineage>
        <taxon>Eukaryota</taxon>
        <taxon>Fungi</taxon>
        <taxon>Dikarya</taxon>
        <taxon>Basidiomycota</taxon>
        <taxon>Ustilaginomycotina</taxon>
        <taxon>Exobasidiomycetes</taxon>
        <taxon>Microstromatales</taxon>
        <taxon>Microstromatales incertae sedis</taxon>
        <taxon>Jaminaea</taxon>
    </lineage>
</organism>
<feature type="domain" description="EF-hand" evidence="3">
    <location>
        <begin position="119"/>
        <end position="154"/>
    </location>
</feature>
<dbReference type="SUPFAM" id="SSF47473">
    <property type="entry name" value="EF-hand"/>
    <property type="match status" value="1"/>
</dbReference>
<dbReference type="STRING" id="1569628.A0A316UTV7"/>
<dbReference type="GeneID" id="37029335"/>
<dbReference type="InterPro" id="IPR002048">
    <property type="entry name" value="EF_hand_dom"/>
</dbReference>
<dbReference type="EMBL" id="KZ819664">
    <property type="protein sequence ID" value="PWN28702.1"/>
    <property type="molecule type" value="Genomic_DNA"/>
</dbReference>
<feature type="region of interest" description="Disordered" evidence="2">
    <location>
        <begin position="1"/>
        <end position="30"/>
    </location>
</feature>
<dbReference type="Gene3D" id="1.10.238.10">
    <property type="entry name" value="EF-hand"/>
    <property type="match status" value="2"/>
</dbReference>
<protein>
    <submittedName>
        <fullName evidence="4">EF-hand</fullName>
    </submittedName>
</protein>
<dbReference type="GO" id="GO:0005509">
    <property type="term" value="F:calcium ion binding"/>
    <property type="evidence" value="ECO:0007669"/>
    <property type="project" value="InterPro"/>
</dbReference>
<proteinExistence type="predicted"/>
<dbReference type="AlphaFoldDB" id="A0A316UTV7"/>
<evidence type="ECO:0000313" key="4">
    <source>
        <dbReference type="EMBL" id="PWN28702.1"/>
    </source>
</evidence>